<dbReference type="EMBL" id="WNZW01000006">
    <property type="protein sequence ID" value="MUG46474.1"/>
    <property type="molecule type" value="Genomic_DNA"/>
</dbReference>
<dbReference type="InterPro" id="IPR017588">
    <property type="entry name" value="UacT-like"/>
</dbReference>
<keyword evidence="3" id="KW-0813">Transport</keyword>
<sequence>MEREAIFQRNRHPFKTLSLGIQHVLAMYAGAIIVPLIVGNALQLSHEQLTYLIAIDLLACGVATLLQVWGNRIFGIGLPVMLGCAFQAVSPMIAIGLTDGMGVSAIYGAIIASGLFVFLFSGLFGKLIALFPPVVTGSVVTIIGVTLIPVALTDLGGGNPGTNPEFGSPLNLSLGFGVLLFIILMNRFAKGFLRSISVLLGLIAGTIVSALAGGVNLKPLQEASWFHMPQMFYFGAPTFHASAILTMILVAIVSVAESTGVFMALGKIVDKDITSKDLARGYRAEGLAIALGGLFNSFPYTTYSQNVGLIQMSRVKTRDVIVVAGSLLVLIGFVPKIAALTQLVPASVLGGAMIALFGLVLSSGVRMLGDQVDLNRHENLLIIACSVGMGLGVTVVPEIFQRVPDWLRILVDNGIVAGSFTAIVLNLLFNGFRGHQAKSASAPGQQPTAADEAASASAL</sequence>
<dbReference type="NCBIfam" id="TIGR03173">
    <property type="entry name" value="pbuX"/>
    <property type="match status" value="1"/>
</dbReference>
<keyword evidence="5 9" id="KW-0812">Transmembrane</keyword>
<keyword evidence="7 9" id="KW-0472">Membrane</keyword>
<dbReference type="OrthoDB" id="9805749at2"/>
<feature type="compositionally biased region" description="Low complexity" evidence="8">
    <location>
        <begin position="449"/>
        <end position="459"/>
    </location>
</feature>
<reference evidence="10 11" key="1">
    <citation type="submission" date="2019-11" db="EMBL/GenBank/DDBJ databases">
        <title>Draft genome sequences of five Paenibacillus species of dairy origin.</title>
        <authorList>
            <person name="Olajide A.M."/>
            <person name="Chen S."/>
            <person name="Lapointe G."/>
        </authorList>
    </citation>
    <scope>NUCLEOTIDE SEQUENCE [LARGE SCALE GENOMIC DNA]</scope>
    <source>
        <strain evidence="10 11">12CR55</strain>
    </source>
</reference>
<evidence type="ECO:0000256" key="3">
    <source>
        <dbReference type="ARBA" id="ARBA00022448"/>
    </source>
</evidence>
<feature type="transmembrane region" description="Helical" evidence="9">
    <location>
        <begin position="21"/>
        <end position="42"/>
    </location>
</feature>
<accession>A0A7X2Z486</accession>
<dbReference type="PANTHER" id="PTHR42810">
    <property type="entry name" value="PURINE PERMEASE C1399.01C-RELATED"/>
    <property type="match status" value="1"/>
</dbReference>
<feature type="region of interest" description="Disordered" evidence="8">
    <location>
        <begin position="438"/>
        <end position="459"/>
    </location>
</feature>
<dbReference type="GO" id="GO:0005886">
    <property type="term" value="C:plasma membrane"/>
    <property type="evidence" value="ECO:0007669"/>
    <property type="project" value="UniProtKB-SubCell"/>
</dbReference>
<comment type="caution">
    <text evidence="10">The sequence shown here is derived from an EMBL/GenBank/DDBJ whole genome shotgun (WGS) entry which is preliminary data.</text>
</comment>
<feature type="transmembrane region" description="Helical" evidence="9">
    <location>
        <begin position="48"/>
        <end position="66"/>
    </location>
</feature>
<evidence type="ECO:0000256" key="2">
    <source>
        <dbReference type="ARBA" id="ARBA00008821"/>
    </source>
</evidence>
<feature type="transmembrane region" description="Helical" evidence="9">
    <location>
        <begin position="237"/>
        <end position="265"/>
    </location>
</feature>
<dbReference type="GO" id="GO:0042907">
    <property type="term" value="F:xanthine transmembrane transporter activity"/>
    <property type="evidence" value="ECO:0007669"/>
    <property type="project" value="TreeGrafter"/>
</dbReference>
<evidence type="ECO:0000313" key="11">
    <source>
        <dbReference type="Proteomes" id="UP000447876"/>
    </source>
</evidence>
<feature type="transmembrane region" description="Helical" evidence="9">
    <location>
        <begin position="380"/>
        <end position="400"/>
    </location>
</feature>
<feature type="transmembrane region" description="Helical" evidence="9">
    <location>
        <begin position="406"/>
        <end position="429"/>
    </location>
</feature>
<dbReference type="NCBIfam" id="NF037981">
    <property type="entry name" value="NCS2_1"/>
    <property type="match status" value="1"/>
</dbReference>
<dbReference type="RefSeq" id="WP_155611858.1">
    <property type="nucleotide sequence ID" value="NZ_WNZW01000006.1"/>
</dbReference>
<dbReference type="InterPro" id="IPR006043">
    <property type="entry name" value="NCS2"/>
</dbReference>
<dbReference type="PROSITE" id="PS01116">
    <property type="entry name" value="XANTH_URACIL_PERMASE"/>
    <property type="match status" value="1"/>
</dbReference>
<comment type="similarity">
    <text evidence="2">Belongs to the nucleobase:cation symporter-2 (NCS2) (TC 2.A.40) family.</text>
</comment>
<evidence type="ECO:0000256" key="9">
    <source>
        <dbReference type="SAM" id="Phobius"/>
    </source>
</evidence>
<feature type="transmembrane region" description="Helical" evidence="9">
    <location>
        <begin position="101"/>
        <end position="120"/>
    </location>
</feature>
<evidence type="ECO:0000256" key="6">
    <source>
        <dbReference type="ARBA" id="ARBA00022989"/>
    </source>
</evidence>
<evidence type="ECO:0000256" key="8">
    <source>
        <dbReference type="SAM" id="MobiDB-lite"/>
    </source>
</evidence>
<keyword evidence="4" id="KW-1003">Cell membrane</keyword>
<feature type="compositionally biased region" description="Polar residues" evidence="8">
    <location>
        <begin position="438"/>
        <end position="448"/>
    </location>
</feature>
<dbReference type="Proteomes" id="UP000447876">
    <property type="component" value="Unassembled WGS sequence"/>
</dbReference>
<dbReference type="InterPro" id="IPR006042">
    <property type="entry name" value="Xan_ur_permease"/>
</dbReference>
<feature type="transmembrane region" description="Helical" evidence="9">
    <location>
        <begin position="320"/>
        <end position="340"/>
    </location>
</feature>
<organism evidence="10 11">
    <name type="scientific">Paenibacillus woosongensis</name>
    <dbReference type="NCBI Taxonomy" id="307580"/>
    <lineage>
        <taxon>Bacteria</taxon>
        <taxon>Bacillati</taxon>
        <taxon>Bacillota</taxon>
        <taxon>Bacilli</taxon>
        <taxon>Bacillales</taxon>
        <taxon>Paenibacillaceae</taxon>
        <taxon>Paenibacillus</taxon>
    </lineage>
</organism>
<dbReference type="NCBIfam" id="TIGR00801">
    <property type="entry name" value="ncs2"/>
    <property type="match status" value="1"/>
</dbReference>
<feature type="transmembrane region" description="Helical" evidence="9">
    <location>
        <begin position="73"/>
        <end position="95"/>
    </location>
</feature>
<keyword evidence="6 9" id="KW-1133">Transmembrane helix</keyword>
<name>A0A7X2Z486_9BACL</name>
<feature type="transmembrane region" description="Helical" evidence="9">
    <location>
        <begin position="127"/>
        <end position="152"/>
    </location>
</feature>
<comment type="subcellular location">
    <subcellularLocation>
        <location evidence="1">Cell membrane</location>
        <topology evidence="1">Multi-pass membrane protein</topology>
    </subcellularLocation>
</comment>
<gene>
    <name evidence="10" type="ORF">GNP95_15920</name>
</gene>
<feature type="transmembrane region" description="Helical" evidence="9">
    <location>
        <begin position="346"/>
        <end position="368"/>
    </location>
</feature>
<evidence type="ECO:0000313" key="10">
    <source>
        <dbReference type="EMBL" id="MUG46474.1"/>
    </source>
</evidence>
<evidence type="ECO:0000256" key="4">
    <source>
        <dbReference type="ARBA" id="ARBA00022475"/>
    </source>
</evidence>
<feature type="transmembrane region" description="Helical" evidence="9">
    <location>
        <begin position="196"/>
        <end position="217"/>
    </location>
</feature>
<dbReference type="AlphaFoldDB" id="A0A7X2Z486"/>
<feature type="transmembrane region" description="Helical" evidence="9">
    <location>
        <begin position="172"/>
        <end position="189"/>
    </location>
</feature>
<protein>
    <submittedName>
        <fullName evidence="10">Purine permease</fullName>
    </submittedName>
</protein>
<evidence type="ECO:0000256" key="1">
    <source>
        <dbReference type="ARBA" id="ARBA00004651"/>
    </source>
</evidence>
<evidence type="ECO:0000256" key="5">
    <source>
        <dbReference type="ARBA" id="ARBA00022692"/>
    </source>
</evidence>
<dbReference type="Pfam" id="PF00860">
    <property type="entry name" value="Xan_ur_permease"/>
    <property type="match status" value="1"/>
</dbReference>
<evidence type="ECO:0000256" key="7">
    <source>
        <dbReference type="ARBA" id="ARBA00023136"/>
    </source>
</evidence>
<dbReference type="PANTHER" id="PTHR42810:SF4">
    <property type="entry name" value="URIC ACID TRANSPORTER UACT"/>
    <property type="match status" value="1"/>
</dbReference>
<proteinExistence type="inferred from homology"/>